<dbReference type="EC" id="1.14.11.55" evidence="10"/>
<evidence type="ECO:0000256" key="10">
    <source>
        <dbReference type="NCBIfam" id="TIGR02408"/>
    </source>
</evidence>
<keyword evidence="6" id="KW-0223">Dioxygenase</keyword>
<comment type="catalytic activity">
    <reaction evidence="9">
        <text>L-ectoine + 2-oxoglutarate + O2 = 5-hydroxyectoine + succinate + CO2</text>
        <dbReference type="Rhea" id="RHEA:45740"/>
        <dbReference type="ChEBI" id="CHEBI:15379"/>
        <dbReference type="ChEBI" id="CHEBI:16526"/>
        <dbReference type="ChEBI" id="CHEBI:16810"/>
        <dbReference type="ChEBI" id="CHEBI:30031"/>
        <dbReference type="ChEBI" id="CHEBI:58515"/>
        <dbReference type="ChEBI" id="CHEBI:85413"/>
        <dbReference type="EC" id="1.14.11.55"/>
    </reaction>
</comment>
<reference evidence="12" key="1">
    <citation type="journal article" date="2014" name="Int. J. Syst. Evol. Microbiol.">
        <title>Complete genome sequence of Corynebacterium casei LMG S-19264T (=DSM 44701T), isolated from a smear-ripened cheese.</title>
        <authorList>
            <consortium name="US DOE Joint Genome Institute (JGI-PGF)"/>
            <person name="Walter F."/>
            <person name="Albersmeier A."/>
            <person name="Kalinowski J."/>
            <person name="Ruckert C."/>
        </authorList>
    </citation>
    <scope>NUCLEOTIDE SEQUENCE</scope>
    <source>
        <strain evidence="12">CGMCC 4.5737</strain>
    </source>
</reference>
<evidence type="ECO:0000256" key="1">
    <source>
        <dbReference type="ARBA" id="ARBA00001954"/>
    </source>
</evidence>
<keyword evidence="7" id="KW-0560">Oxidoreductase</keyword>
<dbReference type="GO" id="GO:0016706">
    <property type="term" value="F:2-oxoglutarate-dependent dioxygenase activity"/>
    <property type="evidence" value="ECO:0007669"/>
    <property type="project" value="InterPro"/>
</dbReference>
<evidence type="ECO:0000256" key="5">
    <source>
        <dbReference type="ARBA" id="ARBA00022723"/>
    </source>
</evidence>
<organism evidence="12 13">
    <name type="scientific">Longimycelium tulufanense</name>
    <dbReference type="NCBI Taxonomy" id="907463"/>
    <lineage>
        <taxon>Bacteria</taxon>
        <taxon>Bacillati</taxon>
        <taxon>Actinomycetota</taxon>
        <taxon>Actinomycetes</taxon>
        <taxon>Pseudonocardiales</taxon>
        <taxon>Pseudonocardiaceae</taxon>
        <taxon>Longimycelium</taxon>
    </lineage>
</organism>
<dbReference type="SUPFAM" id="SSF51197">
    <property type="entry name" value="Clavaminate synthase-like"/>
    <property type="match status" value="1"/>
</dbReference>
<evidence type="ECO:0000256" key="6">
    <source>
        <dbReference type="ARBA" id="ARBA00022964"/>
    </source>
</evidence>
<keyword evidence="13" id="KW-1185">Reference proteome</keyword>
<evidence type="ECO:0000256" key="11">
    <source>
        <dbReference type="SAM" id="MobiDB-lite"/>
    </source>
</evidence>
<evidence type="ECO:0000256" key="2">
    <source>
        <dbReference type="ARBA" id="ARBA00004063"/>
    </source>
</evidence>
<sequence length="310" mass="34447">MTTVEMSTTGTVRPDDQYPTRVNGHPAMLRRPDPVVWPGPDGTPVPGPIDNDILTSYDAKGFLTIPGLLSAEEVQEFRAELNRLVEDPEVVNDERTIVEKGSRRVRSIFEVHKISPKIAALARDERVLDRARQLLGSEVYIHQSRINYMPGFRGKGFYWHSDFETWHAEDGMPAMRAVSISIALTDNYPYNGGLMIMPGSHRTFVSCVGETPADHYRESLKEQEIGTPDEDSLSVLAARYGIEQFTGPAGSALMFDSNCMHGSGSNITPFPRSNIFIVFNSVENALVSPFSAPSPRPPFIAAREVEPVRR</sequence>
<dbReference type="InterPro" id="IPR008775">
    <property type="entry name" value="Phytyl_CoA_dOase-like"/>
</dbReference>
<dbReference type="EMBL" id="BMMK01000004">
    <property type="protein sequence ID" value="GGM44201.1"/>
    <property type="molecule type" value="Genomic_DNA"/>
</dbReference>
<accession>A0A8J3CBR8</accession>
<dbReference type="Pfam" id="PF05721">
    <property type="entry name" value="PhyH"/>
    <property type="match status" value="1"/>
</dbReference>
<keyword evidence="5" id="KW-0479">Metal-binding</keyword>
<evidence type="ECO:0000256" key="4">
    <source>
        <dbReference type="ARBA" id="ARBA00011738"/>
    </source>
</evidence>
<dbReference type="FunFam" id="2.60.120.620:FF:000016">
    <property type="entry name" value="Ectoine hydroxylase"/>
    <property type="match status" value="1"/>
</dbReference>
<dbReference type="InterPro" id="IPR012774">
    <property type="entry name" value="EctD"/>
</dbReference>
<dbReference type="Proteomes" id="UP000637578">
    <property type="component" value="Unassembled WGS sequence"/>
</dbReference>
<name>A0A8J3CBR8_9PSEU</name>
<gene>
    <name evidence="12" type="primary">ectD</name>
    <name evidence="12" type="ORF">GCM10012275_14050</name>
</gene>
<comment type="function">
    <text evidence="2">Involved in the biosynthesis of 5-hydroxyectoine, called compatible solute, which helps organisms to survive extreme osmotic stress by acting as a highly soluble organic osmolyte. Catalyzes the 2-oxoglutarate-dependent selective hydroxylation of L-ectoine to yield (4S,5S)-5-hydroxyectoine.</text>
</comment>
<dbReference type="RefSeq" id="WP_189055098.1">
    <property type="nucleotide sequence ID" value="NZ_BMMK01000004.1"/>
</dbReference>
<evidence type="ECO:0000256" key="9">
    <source>
        <dbReference type="ARBA" id="ARBA00049228"/>
    </source>
</evidence>
<comment type="caution">
    <text evidence="12">The sequence shown here is derived from an EMBL/GenBank/DDBJ whole genome shotgun (WGS) entry which is preliminary data.</text>
</comment>
<comment type="similarity">
    <text evidence="3">Belongs to the PhyH family. EctD subfamily.</text>
</comment>
<feature type="compositionally biased region" description="Polar residues" evidence="11">
    <location>
        <begin position="1"/>
        <end position="11"/>
    </location>
</feature>
<dbReference type="GO" id="GO:0005506">
    <property type="term" value="F:iron ion binding"/>
    <property type="evidence" value="ECO:0007669"/>
    <property type="project" value="UniProtKB-ARBA"/>
</dbReference>
<proteinExistence type="inferred from homology"/>
<dbReference type="NCBIfam" id="TIGR02408">
    <property type="entry name" value="ectoine_ThpD"/>
    <property type="match status" value="1"/>
</dbReference>
<comment type="subunit">
    <text evidence="4">Homodimer.</text>
</comment>
<evidence type="ECO:0000313" key="13">
    <source>
        <dbReference type="Proteomes" id="UP000637578"/>
    </source>
</evidence>
<evidence type="ECO:0000256" key="7">
    <source>
        <dbReference type="ARBA" id="ARBA00023002"/>
    </source>
</evidence>
<dbReference type="Gene3D" id="2.60.120.620">
    <property type="entry name" value="q2cbj1_9rhob like domain"/>
    <property type="match status" value="1"/>
</dbReference>
<reference evidence="12" key="2">
    <citation type="submission" date="2020-09" db="EMBL/GenBank/DDBJ databases">
        <authorList>
            <person name="Sun Q."/>
            <person name="Zhou Y."/>
        </authorList>
    </citation>
    <scope>NUCLEOTIDE SEQUENCE</scope>
    <source>
        <strain evidence="12">CGMCC 4.5737</strain>
    </source>
</reference>
<keyword evidence="8" id="KW-0408">Iron</keyword>
<evidence type="ECO:0000313" key="12">
    <source>
        <dbReference type="EMBL" id="GGM44201.1"/>
    </source>
</evidence>
<protein>
    <recommendedName>
        <fullName evidence="10">Ectoine hydroxylase</fullName>
        <ecNumber evidence="10">1.14.11.55</ecNumber>
    </recommendedName>
</protein>
<evidence type="ECO:0000256" key="8">
    <source>
        <dbReference type="ARBA" id="ARBA00023004"/>
    </source>
</evidence>
<dbReference type="PANTHER" id="PTHR20883">
    <property type="entry name" value="PHYTANOYL-COA DIOXYGENASE DOMAIN CONTAINING 1"/>
    <property type="match status" value="1"/>
</dbReference>
<dbReference type="PANTHER" id="PTHR20883:SF48">
    <property type="entry name" value="ECTOINE DIOXYGENASE"/>
    <property type="match status" value="1"/>
</dbReference>
<comment type="cofactor">
    <cofactor evidence="1">
        <name>Fe(2+)</name>
        <dbReference type="ChEBI" id="CHEBI:29033"/>
    </cofactor>
</comment>
<evidence type="ECO:0000256" key="3">
    <source>
        <dbReference type="ARBA" id="ARBA00007851"/>
    </source>
</evidence>
<feature type="region of interest" description="Disordered" evidence="11">
    <location>
        <begin position="1"/>
        <end position="31"/>
    </location>
</feature>
<dbReference type="AlphaFoldDB" id="A0A8J3CBR8"/>